<name>A0AAP8D3V6_RALSL</name>
<sequence>MSGTTKVFDSQNLTDQEIRNFAQQLAGDVPLVQKAPNVWLADLGGGQTVTLRSVSSSQATTAARWTIDLRGSAQLQQVNSAVKQFELKFR</sequence>
<dbReference type="EMBL" id="NCTK01000001">
    <property type="protein sequence ID" value="OYQ13129.1"/>
    <property type="molecule type" value="Genomic_DNA"/>
</dbReference>
<evidence type="ECO:0000313" key="2">
    <source>
        <dbReference type="Proteomes" id="UP000216164"/>
    </source>
</evidence>
<reference evidence="1 2" key="1">
    <citation type="submission" date="2017-04" db="EMBL/GenBank/DDBJ databases">
        <title>Genome Announcement: Closed genomes of Ralstonia solanacearum strains K60, UW551, and UW700.</title>
        <authorList>
            <person name="Hayes M."/>
            <person name="Macintyre A.M."/>
            <person name="Allen C."/>
        </authorList>
    </citation>
    <scope>NUCLEOTIDE SEQUENCE [LARGE SCALE GENOMIC DNA]</scope>
    <source>
        <strain evidence="1 2">UW25</strain>
    </source>
</reference>
<comment type="caution">
    <text evidence="1">The sequence shown here is derived from an EMBL/GenBank/DDBJ whole genome shotgun (WGS) entry which is preliminary data.</text>
</comment>
<dbReference type="RefSeq" id="WP_003270165.1">
    <property type="nucleotide sequence ID" value="NZ_NCTK01000001.1"/>
</dbReference>
<proteinExistence type="predicted"/>
<organism evidence="1 2">
    <name type="scientific">Ralstonia solanacearum K60</name>
    <dbReference type="NCBI Taxonomy" id="1091042"/>
    <lineage>
        <taxon>Bacteria</taxon>
        <taxon>Pseudomonadati</taxon>
        <taxon>Pseudomonadota</taxon>
        <taxon>Betaproteobacteria</taxon>
        <taxon>Burkholderiales</taxon>
        <taxon>Burkholderiaceae</taxon>
        <taxon>Ralstonia</taxon>
        <taxon>Ralstonia solanacearum species complex</taxon>
    </lineage>
</organism>
<dbReference type="AlphaFoldDB" id="A0AAP8D3V6"/>
<protein>
    <submittedName>
        <fullName evidence="1">Hemagglutinin</fullName>
    </submittedName>
</protein>
<gene>
    <name evidence="1" type="ORF">B7R77_07595</name>
</gene>
<evidence type="ECO:0000313" key="1">
    <source>
        <dbReference type="EMBL" id="OYQ13129.1"/>
    </source>
</evidence>
<accession>A0AAP8D3V6</accession>
<dbReference type="Proteomes" id="UP000216164">
    <property type="component" value="Unassembled WGS sequence"/>
</dbReference>